<evidence type="ECO:0000313" key="1">
    <source>
        <dbReference type="EMBL" id="SDA37028.1"/>
    </source>
</evidence>
<dbReference type="AlphaFoldDB" id="A0A1G5UUL7"/>
<dbReference type="OrthoDB" id="72925at2157"/>
<sequence length="45" mass="5343">MDEKECYNCEHVEFDIGLCTQYYCGFHKKLVKIDDTCDDWSESSN</sequence>
<dbReference type="EMBL" id="FMXB01000001">
    <property type="protein sequence ID" value="SDA37028.1"/>
    <property type="molecule type" value="Genomic_DNA"/>
</dbReference>
<protein>
    <submittedName>
        <fullName evidence="1">Uncharacterized protein</fullName>
    </submittedName>
</protein>
<evidence type="ECO:0000313" key="2">
    <source>
        <dbReference type="Proteomes" id="UP000323439"/>
    </source>
</evidence>
<proteinExistence type="predicted"/>
<reference evidence="1 2" key="1">
    <citation type="submission" date="2016-10" db="EMBL/GenBank/DDBJ databases">
        <authorList>
            <person name="Varghese N."/>
            <person name="Submissions S."/>
        </authorList>
    </citation>
    <scope>NUCLEOTIDE SEQUENCE [LARGE SCALE GENOMIC DNA]</scope>
    <source>
        <strain evidence="1 2">DSM 16643</strain>
    </source>
</reference>
<keyword evidence="2" id="KW-1185">Reference proteome</keyword>
<accession>A0A1G5UUL7</accession>
<name>A0A1G5UUL7_9EURY</name>
<gene>
    <name evidence="1" type="ORF">SAMN02910315_00019</name>
</gene>
<dbReference type="Proteomes" id="UP000323439">
    <property type="component" value="Unassembled WGS sequence"/>
</dbReference>
<organism evidence="1 2">
    <name type="scientific">Methanobrevibacter millerae</name>
    <dbReference type="NCBI Taxonomy" id="230361"/>
    <lineage>
        <taxon>Archaea</taxon>
        <taxon>Methanobacteriati</taxon>
        <taxon>Methanobacteriota</taxon>
        <taxon>Methanomada group</taxon>
        <taxon>Methanobacteria</taxon>
        <taxon>Methanobacteriales</taxon>
        <taxon>Methanobacteriaceae</taxon>
        <taxon>Methanobrevibacter</taxon>
    </lineage>
</organism>
<dbReference type="RefSeq" id="WP_188118005.1">
    <property type="nucleotide sequence ID" value="NZ_FMXB01000001.1"/>
</dbReference>